<dbReference type="PANTHER" id="PTHR38681">
    <property type="entry name" value="RETROVIRUS-RELATED POL POLYPROTEIN FROM TRANSPOSON 412-LIKE PROTEIN-RELATED"/>
    <property type="match status" value="1"/>
</dbReference>
<evidence type="ECO:0000313" key="2">
    <source>
        <dbReference type="EMBL" id="UYV63203.1"/>
    </source>
</evidence>
<dbReference type="EMBL" id="CP092864">
    <property type="protein sequence ID" value="UYV63203.1"/>
    <property type="molecule type" value="Genomic_DNA"/>
</dbReference>
<accession>A0ABY6K3Z4</accession>
<gene>
    <name evidence="2" type="ORF">LAZ67_2003427</name>
</gene>
<dbReference type="Proteomes" id="UP001235939">
    <property type="component" value="Chromosome 02"/>
</dbReference>
<name>A0ABY6K3Z4_9ARAC</name>
<reference evidence="2 3" key="1">
    <citation type="submission" date="2022-01" db="EMBL/GenBank/DDBJ databases">
        <title>A chromosomal length assembly of Cordylochernes scorpioides.</title>
        <authorList>
            <person name="Zeh D."/>
            <person name="Zeh J."/>
        </authorList>
    </citation>
    <scope>NUCLEOTIDE SEQUENCE [LARGE SCALE GENOMIC DNA]</scope>
    <source>
        <strain evidence="2">IN4F17</strain>
        <tissue evidence="2">Whole Body</tissue>
    </source>
</reference>
<keyword evidence="1" id="KW-1133">Transmembrane helix</keyword>
<dbReference type="PANTHER" id="PTHR38681:SF2">
    <property type="entry name" value="RNA-DIRECTED DNA POLYMERASE"/>
    <property type="match status" value="1"/>
</dbReference>
<proteinExistence type="predicted"/>
<keyword evidence="1" id="KW-0472">Membrane</keyword>
<keyword evidence="3" id="KW-1185">Reference proteome</keyword>
<evidence type="ECO:0000313" key="3">
    <source>
        <dbReference type="Proteomes" id="UP001235939"/>
    </source>
</evidence>
<protein>
    <submittedName>
        <fullName evidence="2">Uncharacterized protein</fullName>
    </submittedName>
</protein>
<organism evidence="2 3">
    <name type="scientific">Cordylochernes scorpioides</name>
    <dbReference type="NCBI Taxonomy" id="51811"/>
    <lineage>
        <taxon>Eukaryota</taxon>
        <taxon>Metazoa</taxon>
        <taxon>Ecdysozoa</taxon>
        <taxon>Arthropoda</taxon>
        <taxon>Chelicerata</taxon>
        <taxon>Arachnida</taxon>
        <taxon>Pseudoscorpiones</taxon>
        <taxon>Cheliferoidea</taxon>
        <taxon>Chernetidae</taxon>
        <taxon>Cordylochernes</taxon>
    </lineage>
</organism>
<keyword evidence="1" id="KW-0812">Transmembrane</keyword>
<sequence>MRVGRHQRRWTRRANSGGRYFNRCFFSISIFLALNKLILIIILSYAFQQNLDKASPRQCRHLDFIGQFTIDIRHIAGCENVPADFLSRVEPISHHQPYDQKSLAEAQAEDQELQALLTSENRSSLQLEKVQIPETNISLYCDVSTAKPRPFYELLQGWSPPITSGRPSRRIAHFGLAPATAAKSPKPLAPPYDGPYEVLFRKPKIYKLKIKKRSTWVSIDRLKPAFTSEGPMFSQDPNLASQ</sequence>
<feature type="transmembrane region" description="Helical" evidence="1">
    <location>
        <begin position="20"/>
        <end position="47"/>
    </location>
</feature>
<evidence type="ECO:0000256" key="1">
    <source>
        <dbReference type="SAM" id="Phobius"/>
    </source>
</evidence>